<dbReference type="InterPro" id="IPR012340">
    <property type="entry name" value="NA-bd_OB-fold"/>
</dbReference>
<dbReference type="GO" id="GO:0006281">
    <property type="term" value="P:DNA repair"/>
    <property type="evidence" value="ECO:0007669"/>
    <property type="project" value="InterPro"/>
</dbReference>
<gene>
    <name evidence="5" type="ORF">Bca52824_007823</name>
</gene>
<dbReference type="PANTHER" id="PTHR47058:SF3">
    <property type="entry name" value="REPLICATION PROTEIN A 14 KDA SUBUNIT A-RELATED"/>
    <property type="match status" value="1"/>
</dbReference>
<proteinExistence type="inferred from homology"/>
<dbReference type="EMBL" id="JAAMPC010000002">
    <property type="protein sequence ID" value="KAG2325095.1"/>
    <property type="molecule type" value="Genomic_DNA"/>
</dbReference>
<organism evidence="5 6">
    <name type="scientific">Brassica carinata</name>
    <name type="common">Ethiopian mustard</name>
    <name type="synonym">Abyssinian cabbage</name>
    <dbReference type="NCBI Taxonomy" id="52824"/>
    <lineage>
        <taxon>Eukaryota</taxon>
        <taxon>Viridiplantae</taxon>
        <taxon>Streptophyta</taxon>
        <taxon>Embryophyta</taxon>
        <taxon>Tracheophyta</taxon>
        <taxon>Spermatophyta</taxon>
        <taxon>Magnoliopsida</taxon>
        <taxon>eudicotyledons</taxon>
        <taxon>Gunneridae</taxon>
        <taxon>Pentapetalae</taxon>
        <taxon>rosids</taxon>
        <taxon>malvids</taxon>
        <taxon>Brassicales</taxon>
        <taxon>Brassicaceae</taxon>
        <taxon>Brassiceae</taxon>
        <taxon>Brassica</taxon>
    </lineage>
</organism>
<dbReference type="PROSITE" id="PS50926">
    <property type="entry name" value="TRAM"/>
    <property type="match status" value="1"/>
</dbReference>
<dbReference type="GO" id="GO:0031981">
    <property type="term" value="C:nuclear lumen"/>
    <property type="evidence" value="ECO:0007669"/>
    <property type="project" value="UniProtKB-ARBA"/>
</dbReference>
<dbReference type="AlphaFoldDB" id="A0A8X7WA14"/>
<dbReference type="GO" id="GO:0003677">
    <property type="term" value="F:DNA binding"/>
    <property type="evidence" value="ECO:0007669"/>
    <property type="project" value="InterPro"/>
</dbReference>
<comment type="subcellular location">
    <subcellularLocation>
        <location evidence="1">Nucleus</location>
    </subcellularLocation>
</comment>
<dbReference type="PANTHER" id="PTHR47058">
    <property type="entry name" value="REPLICATION PROTEIN A 14 KDA SUBUNIT A-RELATED"/>
    <property type="match status" value="1"/>
</dbReference>
<protein>
    <recommendedName>
        <fullName evidence="4">TRAM domain-containing protein</fullName>
    </recommendedName>
</protein>
<comment type="caution">
    <text evidence="5">The sequence shown here is derived from an EMBL/GenBank/DDBJ whole genome shotgun (WGS) entry which is preliminary data.</text>
</comment>
<dbReference type="GO" id="GO:0006260">
    <property type="term" value="P:DNA replication"/>
    <property type="evidence" value="ECO:0007669"/>
    <property type="project" value="InterPro"/>
</dbReference>
<evidence type="ECO:0000256" key="3">
    <source>
        <dbReference type="ARBA" id="ARBA00023242"/>
    </source>
</evidence>
<keyword evidence="3" id="KW-0539">Nucleus</keyword>
<dbReference type="OrthoDB" id="188186at2759"/>
<evidence type="ECO:0000313" key="6">
    <source>
        <dbReference type="Proteomes" id="UP000886595"/>
    </source>
</evidence>
<name>A0A8X7WA14_BRACI</name>
<feature type="domain" description="TRAM" evidence="4">
    <location>
        <begin position="16"/>
        <end position="81"/>
    </location>
</feature>
<dbReference type="InterPro" id="IPR013970">
    <property type="entry name" value="Rfa2"/>
</dbReference>
<dbReference type="InterPro" id="IPR002792">
    <property type="entry name" value="TRAM_dom"/>
</dbReference>
<evidence type="ECO:0000256" key="2">
    <source>
        <dbReference type="ARBA" id="ARBA00009761"/>
    </source>
</evidence>
<dbReference type="Gene3D" id="2.40.50.140">
    <property type="entry name" value="Nucleic acid-binding proteins"/>
    <property type="match status" value="1"/>
</dbReference>
<dbReference type="Proteomes" id="UP000886595">
    <property type="component" value="Unassembled WGS sequence"/>
</dbReference>
<sequence length="108" mass="11770">MDTSSPSAFVNGSLMRRYIGQKVRTVIQVVGSDVGSVVGKSTDDLQIIVKGSPPTTTTPSTYLEVIGIAENENSIRAEVWTNFGNSFDPVNYNELCKLANGEFKHLFI</sequence>
<evidence type="ECO:0000259" key="4">
    <source>
        <dbReference type="PROSITE" id="PS50926"/>
    </source>
</evidence>
<evidence type="ECO:0000256" key="1">
    <source>
        <dbReference type="ARBA" id="ARBA00004123"/>
    </source>
</evidence>
<accession>A0A8X7WA14</accession>
<dbReference type="Pfam" id="PF08661">
    <property type="entry name" value="Rep_fac-A_3"/>
    <property type="match status" value="1"/>
</dbReference>
<dbReference type="GO" id="GO:0006310">
    <property type="term" value="P:DNA recombination"/>
    <property type="evidence" value="ECO:0007669"/>
    <property type="project" value="InterPro"/>
</dbReference>
<keyword evidence="6" id="KW-1185">Reference proteome</keyword>
<comment type="similarity">
    <text evidence="2">Belongs to the replication factor A protein 3 family.</text>
</comment>
<reference evidence="5 6" key="1">
    <citation type="submission" date="2020-02" db="EMBL/GenBank/DDBJ databases">
        <authorList>
            <person name="Ma Q."/>
            <person name="Huang Y."/>
            <person name="Song X."/>
            <person name="Pei D."/>
        </authorList>
    </citation>
    <scope>NUCLEOTIDE SEQUENCE [LARGE SCALE GENOMIC DNA]</scope>
    <source>
        <strain evidence="5">Sxm20200214</strain>
        <tissue evidence="5">Leaf</tissue>
    </source>
</reference>
<dbReference type="SUPFAM" id="SSF50249">
    <property type="entry name" value="Nucleic acid-binding proteins"/>
    <property type="match status" value="1"/>
</dbReference>
<evidence type="ECO:0000313" key="5">
    <source>
        <dbReference type="EMBL" id="KAG2325095.1"/>
    </source>
</evidence>